<evidence type="ECO:0000313" key="2">
    <source>
        <dbReference type="EMBL" id="ACL53311.1"/>
    </source>
</evidence>
<feature type="compositionally biased region" description="Low complexity" evidence="1">
    <location>
        <begin position="9"/>
        <end position="20"/>
    </location>
</feature>
<name>B7ZZG2_MAIZE</name>
<evidence type="ECO:0000256" key="1">
    <source>
        <dbReference type="SAM" id="MobiDB-lite"/>
    </source>
</evidence>
<dbReference type="AlphaFoldDB" id="B7ZZG2"/>
<sequence>MPSGGTGTGPSSASASHRSAPLQELLLPAAGLAPRHSPQLTPPRHPWMPRAARYAAAHTRVLAAAAAVRSWVALAGPLVRAKRLGRRSPLLRDPGLRRSPRQHDLVRRWDSRPDQLAAGWSWTRRLLRSRP</sequence>
<feature type="region of interest" description="Disordered" evidence="1">
    <location>
        <begin position="1"/>
        <end position="46"/>
    </location>
</feature>
<protein>
    <submittedName>
        <fullName evidence="2">Uncharacterized protein</fullName>
    </submittedName>
</protein>
<proteinExistence type="evidence at transcript level"/>
<organism evidence="2">
    <name type="scientific">Zea mays</name>
    <name type="common">Maize</name>
    <dbReference type="NCBI Taxonomy" id="4577"/>
    <lineage>
        <taxon>Eukaryota</taxon>
        <taxon>Viridiplantae</taxon>
        <taxon>Streptophyta</taxon>
        <taxon>Embryophyta</taxon>
        <taxon>Tracheophyta</taxon>
        <taxon>Spermatophyta</taxon>
        <taxon>Magnoliopsida</taxon>
        <taxon>Liliopsida</taxon>
        <taxon>Poales</taxon>
        <taxon>Poaceae</taxon>
        <taxon>PACMAD clade</taxon>
        <taxon>Panicoideae</taxon>
        <taxon>Andropogonodae</taxon>
        <taxon>Andropogoneae</taxon>
        <taxon>Tripsacinae</taxon>
        <taxon>Zea</taxon>
    </lineage>
</organism>
<reference evidence="2" key="2">
    <citation type="submission" date="2012-06" db="EMBL/GenBank/DDBJ databases">
        <authorList>
            <person name="Yu Y."/>
            <person name="Currie J."/>
            <person name="Lomeli R."/>
            <person name="Angelova A."/>
            <person name="Collura K."/>
            <person name="Wissotski M."/>
            <person name="Campos D."/>
            <person name="Kudrna D."/>
            <person name="Golser W."/>
            <person name="Ashely E."/>
            <person name="Descour A."/>
            <person name="Fernandes J."/>
            <person name="Soderlund C."/>
            <person name="Walbot V."/>
        </authorList>
    </citation>
    <scope>NUCLEOTIDE SEQUENCE</scope>
    <source>
        <strain evidence="2">B73</strain>
    </source>
</reference>
<reference evidence="2" key="1">
    <citation type="journal article" date="2009" name="PLoS Genet.">
        <title>Sequencing, mapping, and analysis of 27,455 maize full-length cDNAs.</title>
        <authorList>
            <person name="Soderlund C."/>
            <person name="Descour A."/>
            <person name="Kudrna D."/>
            <person name="Bomhoff M."/>
            <person name="Boyd L."/>
            <person name="Currie J."/>
            <person name="Angelova A."/>
            <person name="Collura K."/>
            <person name="Wissotski M."/>
            <person name="Ashley E."/>
            <person name="Morrow D."/>
            <person name="Fernandes J."/>
            <person name="Walbot V."/>
            <person name="Yu Y."/>
        </authorList>
    </citation>
    <scope>NUCLEOTIDE SEQUENCE</scope>
    <source>
        <strain evidence="2">B73</strain>
    </source>
</reference>
<dbReference type="EMBL" id="BT054704">
    <property type="protein sequence ID" value="ACL53311.1"/>
    <property type="molecule type" value="mRNA"/>
</dbReference>
<accession>B7ZZG2</accession>